<evidence type="ECO:0000313" key="4">
    <source>
        <dbReference type="Proteomes" id="UP001458880"/>
    </source>
</evidence>
<protein>
    <submittedName>
        <fullName evidence="3">Transposase IS4</fullName>
    </submittedName>
</protein>
<dbReference type="Pfam" id="PF13843">
    <property type="entry name" value="DDE_Tnp_1_7"/>
    <property type="match status" value="1"/>
</dbReference>
<comment type="caution">
    <text evidence="3">The sequence shown here is derived from an EMBL/GenBank/DDBJ whole genome shotgun (WGS) entry which is preliminary data.</text>
</comment>
<feature type="domain" description="PiggyBac transposable element-derived protein" evidence="2">
    <location>
        <begin position="34"/>
        <end position="98"/>
    </location>
</feature>
<reference evidence="3 4" key="1">
    <citation type="journal article" date="2024" name="BMC Genomics">
        <title>De novo assembly and annotation of Popillia japonica's genome with initial clues to its potential as an invasive pest.</title>
        <authorList>
            <person name="Cucini C."/>
            <person name="Boschi S."/>
            <person name="Funari R."/>
            <person name="Cardaioli E."/>
            <person name="Iannotti N."/>
            <person name="Marturano G."/>
            <person name="Paoli F."/>
            <person name="Bruttini M."/>
            <person name="Carapelli A."/>
            <person name="Frati F."/>
            <person name="Nardi F."/>
        </authorList>
    </citation>
    <scope>NUCLEOTIDE SEQUENCE [LARGE SCALE GENOMIC DNA]</scope>
    <source>
        <strain evidence="3">DMR45628</strain>
    </source>
</reference>
<evidence type="ECO:0000259" key="2">
    <source>
        <dbReference type="Pfam" id="PF13843"/>
    </source>
</evidence>
<evidence type="ECO:0000313" key="3">
    <source>
        <dbReference type="EMBL" id="KAK9738154.1"/>
    </source>
</evidence>
<keyword evidence="4" id="KW-1185">Reference proteome</keyword>
<dbReference type="Proteomes" id="UP001458880">
    <property type="component" value="Unassembled WGS sequence"/>
</dbReference>
<gene>
    <name evidence="3" type="ORF">QE152_g10105</name>
</gene>
<sequence length="191" mass="22238">MSNAAKRPRNQKDDSDTDEKDHVPEDDHVSEVEKYVPEDEESGQEYTDEYEIETFEGKDRRVDLVDQLCQRKDVSRSTRRWPIVLFYDILNISAINAFCIYKNHHQSIRRVEFLQKLSWELSNSKPQVEKRSQIATFPQELRRRAKCLVGVSDTSEPPAAEPVGQRSTCCMCGRSRDKSAYKEVVHQMIVN</sequence>
<feature type="region of interest" description="Disordered" evidence="1">
    <location>
        <begin position="1"/>
        <end position="46"/>
    </location>
</feature>
<organism evidence="3 4">
    <name type="scientific">Popillia japonica</name>
    <name type="common">Japanese beetle</name>
    <dbReference type="NCBI Taxonomy" id="7064"/>
    <lineage>
        <taxon>Eukaryota</taxon>
        <taxon>Metazoa</taxon>
        <taxon>Ecdysozoa</taxon>
        <taxon>Arthropoda</taxon>
        <taxon>Hexapoda</taxon>
        <taxon>Insecta</taxon>
        <taxon>Pterygota</taxon>
        <taxon>Neoptera</taxon>
        <taxon>Endopterygota</taxon>
        <taxon>Coleoptera</taxon>
        <taxon>Polyphaga</taxon>
        <taxon>Scarabaeiformia</taxon>
        <taxon>Scarabaeidae</taxon>
        <taxon>Rutelinae</taxon>
        <taxon>Popillia</taxon>
    </lineage>
</organism>
<accession>A0AAW1LW46</accession>
<evidence type="ECO:0000256" key="1">
    <source>
        <dbReference type="SAM" id="MobiDB-lite"/>
    </source>
</evidence>
<dbReference type="AlphaFoldDB" id="A0AAW1LW46"/>
<proteinExistence type="predicted"/>
<dbReference type="InterPro" id="IPR029526">
    <property type="entry name" value="PGBD"/>
</dbReference>
<dbReference type="EMBL" id="JASPKY010000089">
    <property type="protein sequence ID" value="KAK9738154.1"/>
    <property type="molecule type" value="Genomic_DNA"/>
</dbReference>
<name>A0AAW1LW46_POPJA</name>
<feature type="compositionally biased region" description="Basic and acidic residues" evidence="1">
    <location>
        <begin position="10"/>
        <end position="37"/>
    </location>
</feature>